<dbReference type="AlphaFoldDB" id="A0A6C0H8I7"/>
<feature type="transmembrane region" description="Helical" evidence="1">
    <location>
        <begin position="102"/>
        <end position="122"/>
    </location>
</feature>
<protein>
    <submittedName>
        <fullName evidence="2">Uncharacterized protein</fullName>
    </submittedName>
</protein>
<name>A0A6C0H8I7_9ZZZZ</name>
<feature type="transmembrane region" description="Helical" evidence="1">
    <location>
        <begin position="555"/>
        <end position="576"/>
    </location>
</feature>
<sequence length="663" mass="79662">MKGGTIIDDDTYYLSYKYKENLEALKFTEEKCTRINYDEDDNDITNDHDTYRKCIDIPSYKPMEKWQKLYLQAYYKYLFNRGMRNISTDSFMKLLNNDKEKYNLFFYYIFVELNLCIGYFIYTYNEITKSKLSKEHIFLLYKGGNTIRTIIELYSSEITNDNIKKYFIDYLNESNVSDWDYNIFIDISIIDEQFIKKLTLVFTKAFIRIQKMIEKYIMVFLPENIFNNLVIECNNQIEKINKTIRAFIQNNNSIYSDIHQNIIETITDFKFISNTDKQLQSYSVYEVKETENRLEPDIKKIIYKLPLQGELDNKHKYSYLVYLNDIYYHTKTDIINFNLFRLKLNNYINYNILYKHNKKTHNSLCGVELVDLSISYNKSLILKLLTNIIKTEDTYNMDNLKYISVDLQFNEIITTVQIPSIIYMILDIVSILYYDSLFPWTDSKYRVRIKRVLILVSLYYTSITQLQQQYISHVQKVPLLNFSEGKSIYDKIIIIIKQIIIGINHYEYKDIKEVLDNKDYNITITEIYNRFNTSLDFNEDLNCLSITNLDIKNPIFSIIINNILELIIYIYYICFYEDTEIMNTFKFKEYCDKKFEKYHACDKNDTCDINIGIYYKFSQLKSDYIYREFSNYIIALIELLTELSDYVSTEYISKHENPIVYTL</sequence>
<accession>A0A6C0H8I7</accession>
<reference evidence="2" key="1">
    <citation type="journal article" date="2020" name="Nature">
        <title>Giant virus diversity and host interactions through global metagenomics.</title>
        <authorList>
            <person name="Schulz F."/>
            <person name="Roux S."/>
            <person name="Paez-Espino D."/>
            <person name="Jungbluth S."/>
            <person name="Walsh D.A."/>
            <person name="Denef V.J."/>
            <person name="McMahon K.D."/>
            <person name="Konstantinidis K.T."/>
            <person name="Eloe-Fadrosh E.A."/>
            <person name="Kyrpides N.C."/>
            <person name="Woyke T."/>
        </authorList>
    </citation>
    <scope>NUCLEOTIDE SEQUENCE</scope>
    <source>
        <strain evidence="2">GVMAG-M-3300023179-82</strain>
    </source>
</reference>
<keyword evidence="1" id="KW-0472">Membrane</keyword>
<organism evidence="2">
    <name type="scientific">viral metagenome</name>
    <dbReference type="NCBI Taxonomy" id="1070528"/>
    <lineage>
        <taxon>unclassified sequences</taxon>
        <taxon>metagenomes</taxon>
        <taxon>organismal metagenomes</taxon>
    </lineage>
</organism>
<dbReference type="EMBL" id="MN739906">
    <property type="protein sequence ID" value="QHT76901.1"/>
    <property type="molecule type" value="Genomic_DNA"/>
</dbReference>
<keyword evidence="1" id="KW-1133">Transmembrane helix</keyword>
<evidence type="ECO:0000313" key="2">
    <source>
        <dbReference type="EMBL" id="QHT76901.1"/>
    </source>
</evidence>
<keyword evidence="1" id="KW-0812">Transmembrane</keyword>
<evidence type="ECO:0000256" key="1">
    <source>
        <dbReference type="SAM" id="Phobius"/>
    </source>
</evidence>
<proteinExistence type="predicted"/>